<keyword evidence="4" id="KW-1185">Reference proteome</keyword>
<accession>A0A194VAL3</accession>
<keyword evidence="2" id="KW-0812">Transmembrane</keyword>
<evidence type="ECO:0000256" key="1">
    <source>
        <dbReference type="SAM" id="MobiDB-lite"/>
    </source>
</evidence>
<sequence length="929" mass="99911">MVALGALVDGLRRGAGQVEKRATTILPLWLLIVIVIVGTGLLALLLGLCFLGVCRRRRGDMSGKILMLNGISDRGSDGGSNISHDERGRGKLRKQQRLNGTTDGDGVDDGDGEGEIGFREISPVRKVSMLVMPDIFGRRGSLNPFAGVGGFNISSNNTKRGSGGNQGIGFRKRMSNAWIDEDTLHGPKMTSAAMAEQPPISSSSGGSRKGRKRSWRMSLRESWPLKTLSPTLPRLPHFDGRQGLAVGGVHDSLSMFQYTNYTDQTAPELEPPLGLVARQYDRQVSPPRPLPQPPKPALGLSYYKYEDTDEPVKSTNSLCTKPGGGVGIDTGVAPGSTLSIILKDTEMRLQEGATTGVARRNRFSTSPPKRAAVAGPDASTATLVGSGPRTPSPTKPDMPLSDSAGAASAHTRQKSDASVLSEADSMVGDGSPGLLYHGLTSPSRSKPQPQPQQISPHRRKLSRAASFTSSVASSLSDISEENSMVSGTTPNTTAPNSSIPADMNKIAGFASDPFTVMDEDIPSSSKAVPRNRGVYPASRGTHGTLERQRGRQTSDETLFTISQSPLSLISGNSRSPEPSPTRMPERANKTKAPQNQRSHPVAIHLPAPDSRDSPSDNIHKRTSPGQTTPAGILIPNLSLTSPSNDGDSPSPKRMGAHRRLESPPNLIYGLQSQDREQSPDMVPPSSALPNTRLSSVYDCYAEMNTDHTSSSTTVTRRRAAGEVRKISDDTSSSYYSDQGTYEREKKAALNELNVLLNQDFRTGQPKATVRIVPPELGIRPNQNLQVSSTIAELRRMNSQVSAYSAAASGYSDDSAATVRPEVVRPPRKGAAARNYLALGSPPKVSDPRGQHHDKENDRVGFKMARVDEDDNGTGRQGGVAVTPVRNRWHEKIQVQVQGMEDGRRSEESLGLYDEDGFLISPERRLGLRT</sequence>
<feature type="compositionally biased region" description="Basic and acidic residues" evidence="1">
    <location>
        <begin position="719"/>
        <end position="728"/>
    </location>
</feature>
<keyword evidence="2" id="KW-0472">Membrane</keyword>
<evidence type="ECO:0000313" key="4">
    <source>
        <dbReference type="Proteomes" id="UP000078576"/>
    </source>
</evidence>
<feature type="region of interest" description="Disordered" evidence="1">
    <location>
        <begin position="708"/>
        <end position="738"/>
    </location>
</feature>
<feature type="region of interest" description="Disordered" evidence="1">
    <location>
        <begin position="76"/>
        <end position="114"/>
    </location>
</feature>
<evidence type="ECO:0000256" key="2">
    <source>
        <dbReference type="SAM" id="Phobius"/>
    </source>
</evidence>
<dbReference type="AlphaFoldDB" id="A0A194VAL3"/>
<dbReference type="EMBL" id="KN714766">
    <property type="protein sequence ID" value="KUI61067.1"/>
    <property type="molecule type" value="Genomic_DNA"/>
</dbReference>
<feature type="transmembrane region" description="Helical" evidence="2">
    <location>
        <begin position="28"/>
        <end position="54"/>
    </location>
</feature>
<feature type="compositionally biased region" description="Polar residues" evidence="1">
    <location>
        <begin position="481"/>
        <end position="499"/>
    </location>
</feature>
<feature type="compositionally biased region" description="Basic and acidic residues" evidence="1">
    <location>
        <begin position="609"/>
        <end position="619"/>
    </location>
</feature>
<feature type="compositionally biased region" description="Low complexity" evidence="1">
    <location>
        <begin position="441"/>
        <end position="455"/>
    </location>
</feature>
<proteinExistence type="predicted"/>
<feature type="compositionally biased region" description="Polar residues" evidence="1">
    <location>
        <begin position="555"/>
        <end position="576"/>
    </location>
</feature>
<gene>
    <name evidence="3" type="ORF">VP1G_08260</name>
</gene>
<feature type="compositionally biased region" description="Basic and acidic residues" evidence="1">
    <location>
        <begin position="544"/>
        <end position="554"/>
    </location>
</feature>
<organism evidence="3 4">
    <name type="scientific">Cytospora mali</name>
    <name type="common">Apple Valsa canker fungus</name>
    <name type="synonym">Valsa mali</name>
    <dbReference type="NCBI Taxonomy" id="578113"/>
    <lineage>
        <taxon>Eukaryota</taxon>
        <taxon>Fungi</taxon>
        <taxon>Dikarya</taxon>
        <taxon>Ascomycota</taxon>
        <taxon>Pezizomycotina</taxon>
        <taxon>Sordariomycetes</taxon>
        <taxon>Sordariomycetidae</taxon>
        <taxon>Diaporthales</taxon>
        <taxon>Cytosporaceae</taxon>
        <taxon>Cytospora</taxon>
    </lineage>
</organism>
<feature type="region of interest" description="Disordered" evidence="1">
    <location>
        <begin position="352"/>
        <end position="658"/>
    </location>
</feature>
<feature type="compositionally biased region" description="Basic and acidic residues" evidence="1">
    <location>
        <begin position="845"/>
        <end position="860"/>
    </location>
</feature>
<feature type="compositionally biased region" description="Polar residues" evidence="1">
    <location>
        <begin position="637"/>
        <end position="647"/>
    </location>
</feature>
<evidence type="ECO:0000313" key="3">
    <source>
        <dbReference type="EMBL" id="KUI61067.1"/>
    </source>
</evidence>
<keyword evidence="2" id="KW-1133">Transmembrane helix</keyword>
<feature type="region of interest" description="Disordered" evidence="1">
    <location>
        <begin position="837"/>
        <end position="860"/>
    </location>
</feature>
<dbReference type="OrthoDB" id="4760011at2759"/>
<feature type="region of interest" description="Disordered" evidence="1">
    <location>
        <begin position="194"/>
        <end position="216"/>
    </location>
</feature>
<feature type="compositionally biased region" description="Acidic residues" evidence="1">
    <location>
        <begin position="105"/>
        <end position="114"/>
    </location>
</feature>
<feature type="compositionally biased region" description="Low complexity" evidence="1">
    <location>
        <begin position="463"/>
        <end position="476"/>
    </location>
</feature>
<protein>
    <submittedName>
        <fullName evidence="3">Uncharacterized protein</fullName>
    </submittedName>
</protein>
<reference evidence="4" key="1">
    <citation type="submission" date="2014-12" db="EMBL/GenBank/DDBJ databases">
        <title>Genome Sequence of Valsa Canker Pathogens Uncovers a Specific Adaption of Colonization on Woody Bark.</title>
        <authorList>
            <person name="Yin Z."/>
            <person name="Liu H."/>
            <person name="Gao X."/>
            <person name="Li Z."/>
            <person name="Song N."/>
            <person name="Ke X."/>
            <person name="Dai Q."/>
            <person name="Wu Y."/>
            <person name="Sun Y."/>
            <person name="Xu J.-R."/>
            <person name="Kang Z.K."/>
            <person name="Wang L."/>
            <person name="Huang L."/>
        </authorList>
    </citation>
    <scope>NUCLEOTIDE SEQUENCE [LARGE SCALE GENOMIC DNA]</scope>
    <source>
        <strain evidence="4">SXYL134</strain>
    </source>
</reference>
<name>A0A194VAL3_CYTMA</name>
<dbReference type="Proteomes" id="UP000078576">
    <property type="component" value="Unassembled WGS sequence"/>
</dbReference>